<gene>
    <name evidence="4" type="ORF">FQA47_025187</name>
</gene>
<dbReference type="GO" id="GO:0005739">
    <property type="term" value="C:mitochondrion"/>
    <property type="evidence" value="ECO:0007669"/>
    <property type="project" value="TreeGrafter"/>
</dbReference>
<dbReference type="FunFam" id="3.30.300.130:FF:000001">
    <property type="entry name" value="NFU1 iron-sulfur cluster scaffold"/>
    <property type="match status" value="1"/>
</dbReference>
<dbReference type="SUPFAM" id="SSF117916">
    <property type="entry name" value="Fe-S cluster assembly (FSCA) domain-like"/>
    <property type="match status" value="1"/>
</dbReference>
<dbReference type="InterPro" id="IPR014824">
    <property type="entry name" value="Nfu/NifU_N"/>
</dbReference>
<accession>A0A834CFF7</accession>
<dbReference type="InterPro" id="IPR001075">
    <property type="entry name" value="NIF_FeS_clus_asmbl_NifU_C"/>
</dbReference>
<protein>
    <recommendedName>
        <fullName evidence="2">NFU1 iron-sulfur cluster scaffold homolog, mitochondrial</fullName>
    </recommendedName>
</protein>
<dbReference type="FunFam" id="3.30.1370.70:FF:000001">
    <property type="entry name" value="NifU-like protein 4, mitochondrial"/>
    <property type="match status" value="1"/>
</dbReference>
<dbReference type="Pfam" id="PF01106">
    <property type="entry name" value="NifU"/>
    <property type="match status" value="1"/>
</dbReference>
<dbReference type="PIRSF" id="PIRSF036773">
    <property type="entry name" value="HIRIP5"/>
    <property type="match status" value="1"/>
</dbReference>
<dbReference type="InterPro" id="IPR034904">
    <property type="entry name" value="FSCA_dom_sf"/>
</dbReference>
<dbReference type="Pfam" id="PF08712">
    <property type="entry name" value="Nfu_N"/>
    <property type="match status" value="1"/>
</dbReference>
<dbReference type="GO" id="GO:0016226">
    <property type="term" value="P:iron-sulfur cluster assembly"/>
    <property type="evidence" value="ECO:0007669"/>
    <property type="project" value="InterPro"/>
</dbReference>
<dbReference type="InterPro" id="IPR036498">
    <property type="entry name" value="Nfu/NifU_N_sf"/>
</dbReference>
<dbReference type="Gene3D" id="3.30.300.130">
    <property type="entry name" value="Fe-S cluster assembly (FSCA)"/>
    <property type="match status" value="1"/>
</dbReference>
<evidence type="ECO:0000313" key="4">
    <source>
        <dbReference type="EMBL" id="KAF6731527.1"/>
    </source>
</evidence>
<dbReference type="PANTHER" id="PTHR11178:SF45">
    <property type="entry name" value="NFU1 IRON-SULFUR CLUSTER SCAFFOLD HOMOLOG, MITOCHONDRIAL"/>
    <property type="match status" value="1"/>
</dbReference>
<proteinExistence type="inferred from homology"/>
<evidence type="ECO:0000256" key="1">
    <source>
        <dbReference type="ARBA" id="ARBA00006420"/>
    </source>
</evidence>
<evidence type="ECO:0000256" key="2">
    <source>
        <dbReference type="ARBA" id="ARBA00018782"/>
    </source>
</evidence>
<comment type="similarity">
    <text evidence="1">Belongs to the NifU family.</text>
</comment>
<reference evidence="4" key="1">
    <citation type="journal article" name="BMC Genomics">
        <title>Long-read sequencing and de novo genome assembly of marine medaka (Oryzias melastigma).</title>
        <authorList>
            <person name="Liang P."/>
            <person name="Saqib H.S.A."/>
            <person name="Ni X."/>
            <person name="Shen Y."/>
        </authorList>
    </citation>
    <scope>NUCLEOTIDE SEQUENCE</scope>
    <source>
        <strain evidence="4">Bigg-433</strain>
    </source>
</reference>
<comment type="caution">
    <text evidence="4">The sequence shown here is derived from an EMBL/GenBank/DDBJ whole genome shotgun (WGS) entry which is preliminary data.</text>
</comment>
<dbReference type="InterPro" id="IPR035433">
    <property type="entry name" value="NFU1-like"/>
</dbReference>
<dbReference type="Gene3D" id="3.30.1370.70">
    <property type="entry name" value="Scaffold protein Nfu/NifU, N-terminal domain"/>
    <property type="match status" value="1"/>
</dbReference>
<dbReference type="Proteomes" id="UP000646548">
    <property type="component" value="Unassembled WGS sequence"/>
</dbReference>
<dbReference type="AlphaFoldDB" id="A0A834CFF7"/>
<organism evidence="4 5">
    <name type="scientific">Oryzias melastigma</name>
    <name type="common">Marine medaka</name>
    <dbReference type="NCBI Taxonomy" id="30732"/>
    <lineage>
        <taxon>Eukaryota</taxon>
        <taxon>Metazoa</taxon>
        <taxon>Chordata</taxon>
        <taxon>Craniata</taxon>
        <taxon>Vertebrata</taxon>
        <taxon>Euteleostomi</taxon>
        <taxon>Actinopterygii</taxon>
        <taxon>Neopterygii</taxon>
        <taxon>Teleostei</taxon>
        <taxon>Neoteleostei</taxon>
        <taxon>Acanthomorphata</taxon>
        <taxon>Ovalentaria</taxon>
        <taxon>Atherinomorphae</taxon>
        <taxon>Beloniformes</taxon>
        <taxon>Adrianichthyidae</taxon>
        <taxon>Oryziinae</taxon>
        <taxon>Oryzias</taxon>
    </lineage>
</organism>
<evidence type="ECO:0000313" key="5">
    <source>
        <dbReference type="Proteomes" id="UP000646548"/>
    </source>
</evidence>
<dbReference type="GO" id="GO:0051536">
    <property type="term" value="F:iron-sulfur cluster binding"/>
    <property type="evidence" value="ECO:0007669"/>
    <property type="project" value="InterPro"/>
</dbReference>
<dbReference type="GO" id="GO:0005506">
    <property type="term" value="F:iron ion binding"/>
    <property type="evidence" value="ECO:0007669"/>
    <property type="project" value="InterPro"/>
</dbReference>
<dbReference type="SUPFAM" id="SSF110836">
    <property type="entry name" value="Hypothetical protein SAV1430"/>
    <property type="match status" value="1"/>
</dbReference>
<dbReference type="EMBL" id="WKFB01000214">
    <property type="protein sequence ID" value="KAF6731527.1"/>
    <property type="molecule type" value="Genomic_DNA"/>
</dbReference>
<dbReference type="SMART" id="SM00932">
    <property type="entry name" value="Nfu_N"/>
    <property type="match status" value="1"/>
</dbReference>
<sequence>MRWGLKQLLWGRKAVPFGFSGRTVSLNTSQFANKPFRGIHSQFRTRNPHFSKRHLSIQTQETPNPRSLKFLPGKPVLGSGTLDFSSPSSAGSSSLARDLFEIEGVKSVFFGPDFITITKTDEDVDWTQIKRHAMEVIGKFFESGDQVTTEAVHSENSLSEDDDDIVSMIKELLDTRIRPTVQEDGGDVIFKGFENGIVKLKLVGSCTGCPSSTVTLKNGIQNMMQFYIPEVDMVEQVEDEVDEINAKVFAEVENKLQE</sequence>
<name>A0A834CFF7_ORYME</name>
<evidence type="ECO:0000259" key="3">
    <source>
        <dbReference type="SMART" id="SM00932"/>
    </source>
</evidence>
<feature type="domain" description="Scaffold protein Nfu/NifU N-terminal" evidence="3">
    <location>
        <begin position="57"/>
        <end position="144"/>
    </location>
</feature>
<dbReference type="PANTHER" id="PTHR11178">
    <property type="entry name" value="IRON-SULFUR CLUSTER SCAFFOLD PROTEIN NFU-RELATED"/>
    <property type="match status" value="1"/>
</dbReference>